<dbReference type="EMBL" id="JAIPUX010005290">
    <property type="protein sequence ID" value="KAH0616797.1"/>
    <property type="molecule type" value="Genomic_DNA"/>
</dbReference>
<keyword evidence="3" id="KW-1185">Reference proteome</keyword>
<accession>A0ABQ7SHJ9</accession>
<evidence type="ECO:0000256" key="1">
    <source>
        <dbReference type="ARBA" id="ARBA00006347"/>
    </source>
</evidence>
<dbReference type="InterPro" id="IPR036249">
    <property type="entry name" value="Thioredoxin-like_sf"/>
</dbReference>
<sequence>MFQQILVQGKVLATGVVTDGDDNHAPFSNSLGTVKDLRKPVLLEDVAAAEAFISAAEVVVVGFFKRKATSGRLFVLFQVDNKRQDLETGDAEGLDANKLSRFVRVNELHWVTEYNPMTAIGLFESAIETHLLLFTNKSSPMHAERMDKYREAAMLFQGKILFILVDILAKGNERVMSYFHLKKSQLPAVAAYHTPDEEQDVLPLDDVSVEIIKDFCNGFLQRLQEVSIWSQFLNDSFAAW</sequence>
<protein>
    <recommendedName>
        <fullName evidence="4">Endoplasmic reticulum resident protein 27</fullName>
    </recommendedName>
</protein>
<comment type="caution">
    <text evidence="2">The sequence shown here is derived from an EMBL/GenBank/DDBJ whole genome shotgun (WGS) entry which is preliminary data.</text>
</comment>
<evidence type="ECO:0008006" key="4">
    <source>
        <dbReference type="Google" id="ProtNLM"/>
    </source>
</evidence>
<dbReference type="Gene3D" id="3.40.30.10">
    <property type="entry name" value="Glutaredoxin"/>
    <property type="match status" value="2"/>
</dbReference>
<dbReference type="PANTHER" id="PTHR18929:SF193">
    <property type="entry name" value="ENDOPLASMIC RETICULUM RESIDENT PROTEIN 27"/>
    <property type="match status" value="1"/>
</dbReference>
<dbReference type="Pfam" id="PF13848">
    <property type="entry name" value="Thioredoxin_6"/>
    <property type="match status" value="1"/>
</dbReference>
<comment type="similarity">
    <text evidence="1">Belongs to the protein disulfide isomerase family.</text>
</comment>
<organism evidence="2 3">
    <name type="scientific">Phrynosoma platyrhinos</name>
    <name type="common">Desert horned lizard</name>
    <dbReference type="NCBI Taxonomy" id="52577"/>
    <lineage>
        <taxon>Eukaryota</taxon>
        <taxon>Metazoa</taxon>
        <taxon>Chordata</taxon>
        <taxon>Craniata</taxon>
        <taxon>Vertebrata</taxon>
        <taxon>Euteleostomi</taxon>
        <taxon>Lepidosauria</taxon>
        <taxon>Squamata</taxon>
        <taxon>Bifurcata</taxon>
        <taxon>Unidentata</taxon>
        <taxon>Episquamata</taxon>
        <taxon>Toxicofera</taxon>
        <taxon>Iguania</taxon>
        <taxon>Phrynosomatidae</taxon>
        <taxon>Phrynosomatinae</taxon>
        <taxon>Phrynosoma</taxon>
    </lineage>
</organism>
<dbReference type="PANTHER" id="PTHR18929">
    <property type="entry name" value="PROTEIN DISULFIDE ISOMERASE"/>
    <property type="match status" value="1"/>
</dbReference>
<dbReference type="CDD" id="cd02982">
    <property type="entry name" value="PDI_b'_family"/>
    <property type="match status" value="1"/>
</dbReference>
<dbReference type="SUPFAM" id="SSF52833">
    <property type="entry name" value="Thioredoxin-like"/>
    <property type="match status" value="1"/>
</dbReference>
<evidence type="ECO:0000313" key="3">
    <source>
        <dbReference type="Proteomes" id="UP000826234"/>
    </source>
</evidence>
<dbReference type="Proteomes" id="UP000826234">
    <property type="component" value="Unassembled WGS sequence"/>
</dbReference>
<reference evidence="2 3" key="1">
    <citation type="journal article" date="2022" name="Gigascience">
        <title>A chromosome-level genome assembly and annotation of the desert horned lizard, Phrynosoma platyrhinos, provides insight into chromosomal rearrangements among reptiles.</title>
        <authorList>
            <person name="Koochekian N."/>
            <person name="Ascanio A."/>
            <person name="Farleigh K."/>
            <person name="Card D.C."/>
            <person name="Schield D.R."/>
            <person name="Castoe T.A."/>
            <person name="Jezkova T."/>
        </authorList>
    </citation>
    <scope>NUCLEOTIDE SEQUENCE [LARGE SCALE GENOMIC DNA]</scope>
    <source>
        <strain evidence="2">NK-2021</strain>
    </source>
</reference>
<name>A0ABQ7SHJ9_PHRPL</name>
<gene>
    <name evidence="2" type="ORF">JD844_028195</name>
</gene>
<evidence type="ECO:0000313" key="2">
    <source>
        <dbReference type="EMBL" id="KAH0616797.1"/>
    </source>
</evidence>
<proteinExistence type="inferred from homology"/>